<protein>
    <submittedName>
        <fullName evidence="1">Uncharacterized protein</fullName>
    </submittedName>
</protein>
<evidence type="ECO:0000313" key="1">
    <source>
        <dbReference type="EMBL" id="PIT93287.1"/>
    </source>
</evidence>
<reference evidence="2" key="1">
    <citation type="submission" date="2017-09" db="EMBL/GenBank/DDBJ databases">
        <title>Depth-based differentiation of microbial function through sediment-hosted aquifers and enrichment of novel symbionts in the deep terrestrial subsurface.</title>
        <authorList>
            <person name="Probst A.J."/>
            <person name="Ladd B."/>
            <person name="Jarett J.K."/>
            <person name="Geller-Mcgrath D.E."/>
            <person name="Sieber C.M.K."/>
            <person name="Emerson J.B."/>
            <person name="Anantharaman K."/>
            <person name="Thomas B.C."/>
            <person name="Malmstrom R."/>
            <person name="Stieglmeier M."/>
            <person name="Klingl A."/>
            <person name="Woyke T."/>
            <person name="Ryan C.M."/>
            <person name="Banfield J.F."/>
        </authorList>
    </citation>
    <scope>NUCLEOTIDE SEQUENCE [LARGE SCALE GENOMIC DNA]</scope>
</reference>
<dbReference type="AlphaFoldDB" id="A0A2M6WKI5"/>
<evidence type="ECO:0000313" key="2">
    <source>
        <dbReference type="Proteomes" id="UP000229112"/>
    </source>
</evidence>
<accession>A0A2M6WKI5</accession>
<dbReference type="EMBL" id="PFAY01000006">
    <property type="protein sequence ID" value="PIT93287.1"/>
    <property type="molecule type" value="Genomic_DNA"/>
</dbReference>
<gene>
    <name evidence="1" type="ORF">COU06_00835</name>
</gene>
<proteinExistence type="predicted"/>
<comment type="caution">
    <text evidence="1">The sequence shown here is derived from an EMBL/GenBank/DDBJ whole genome shotgun (WGS) entry which is preliminary data.</text>
</comment>
<name>A0A2M6WKI5_9BACT</name>
<organism evidence="1 2">
    <name type="scientific">Candidatus Harrisonbacteria bacterium CG10_big_fil_rev_8_21_14_0_10_38_8</name>
    <dbReference type="NCBI Taxonomy" id="1974582"/>
    <lineage>
        <taxon>Bacteria</taxon>
        <taxon>Candidatus Harrisoniibacteriota</taxon>
    </lineage>
</organism>
<dbReference type="Proteomes" id="UP000229112">
    <property type="component" value="Unassembled WGS sequence"/>
</dbReference>
<sequence>MKMAKSLMGELPDDKEVEKVRLSLESSYSAGYTKVGSLTPELRMVYTIMNRKEGNFMQKQFYKKGRENFNKVLAQLLKMPELESKEVYISTDWSVFVKN</sequence>